<dbReference type="GO" id="GO:0008168">
    <property type="term" value="F:methyltransferase activity"/>
    <property type="evidence" value="ECO:0007669"/>
    <property type="project" value="UniProtKB-KW"/>
</dbReference>
<name>A0ABU7K2R8_9ACTN</name>
<feature type="domain" description="Methyltransferase type 11" evidence="1">
    <location>
        <begin position="46"/>
        <end position="139"/>
    </location>
</feature>
<sequence length="196" mass="21757">MDERTERVRGDWNRMSKRYEQGARTQDLVLGRTRARLCGRARGRVLEVAVGTGQNLAHYPDGVEVTGVDLSPAMLAHARARAAALGLDAVLREGDAQDLAFADGAFDTVVCALALCTIPDQRRALDEMYRVLRPGGILLLVDHVEYTRWPLRLREERKEHPRRLPRAVAAEAGFTVDGHDRTALGLVERVTAHRGT</sequence>
<dbReference type="InterPro" id="IPR050508">
    <property type="entry name" value="Methyltransf_Superfamily"/>
</dbReference>
<dbReference type="EMBL" id="JAUZMY010000003">
    <property type="protein sequence ID" value="MEE2036533.1"/>
    <property type="molecule type" value="Genomic_DNA"/>
</dbReference>
<dbReference type="CDD" id="cd02440">
    <property type="entry name" value="AdoMet_MTases"/>
    <property type="match status" value="1"/>
</dbReference>
<accession>A0ABU7K2R8</accession>
<gene>
    <name evidence="2" type="ORF">Q8791_04765</name>
</gene>
<dbReference type="Pfam" id="PF08241">
    <property type="entry name" value="Methyltransf_11"/>
    <property type="match status" value="1"/>
</dbReference>
<keyword evidence="3" id="KW-1185">Reference proteome</keyword>
<proteinExistence type="predicted"/>
<dbReference type="PANTHER" id="PTHR42912">
    <property type="entry name" value="METHYLTRANSFERASE"/>
    <property type="match status" value="1"/>
</dbReference>
<dbReference type="RefSeq" id="WP_330090329.1">
    <property type="nucleotide sequence ID" value="NZ_JAUZMY010000003.1"/>
</dbReference>
<protein>
    <submittedName>
        <fullName evidence="2">Class I SAM-dependent methyltransferase</fullName>
    </submittedName>
</protein>
<keyword evidence="2" id="KW-0808">Transferase</keyword>
<evidence type="ECO:0000259" key="1">
    <source>
        <dbReference type="Pfam" id="PF08241"/>
    </source>
</evidence>
<reference evidence="2 3" key="1">
    <citation type="submission" date="2023-08" db="EMBL/GenBank/DDBJ databases">
        <authorList>
            <person name="Girao M."/>
            <person name="Carvalho M.F."/>
        </authorList>
    </citation>
    <scope>NUCLEOTIDE SEQUENCE [LARGE SCALE GENOMIC DNA]</scope>
    <source>
        <strain evidence="2 3">CT-R113</strain>
    </source>
</reference>
<dbReference type="Proteomes" id="UP001356095">
    <property type="component" value="Unassembled WGS sequence"/>
</dbReference>
<evidence type="ECO:0000313" key="2">
    <source>
        <dbReference type="EMBL" id="MEE2036533.1"/>
    </source>
</evidence>
<evidence type="ECO:0000313" key="3">
    <source>
        <dbReference type="Proteomes" id="UP001356095"/>
    </source>
</evidence>
<comment type="caution">
    <text evidence="2">The sequence shown here is derived from an EMBL/GenBank/DDBJ whole genome shotgun (WGS) entry which is preliminary data.</text>
</comment>
<dbReference type="InterPro" id="IPR029063">
    <property type="entry name" value="SAM-dependent_MTases_sf"/>
</dbReference>
<dbReference type="Gene3D" id="3.40.50.150">
    <property type="entry name" value="Vaccinia Virus protein VP39"/>
    <property type="match status" value="1"/>
</dbReference>
<keyword evidence="2" id="KW-0489">Methyltransferase</keyword>
<dbReference type="GO" id="GO:0032259">
    <property type="term" value="P:methylation"/>
    <property type="evidence" value="ECO:0007669"/>
    <property type="project" value="UniProtKB-KW"/>
</dbReference>
<dbReference type="SUPFAM" id="SSF53335">
    <property type="entry name" value="S-adenosyl-L-methionine-dependent methyltransferases"/>
    <property type="match status" value="1"/>
</dbReference>
<organism evidence="2 3">
    <name type="scientific">Nocardiopsis codii</name>
    <dbReference type="NCBI Taxonomy" id="3065942"/>
    <lineage>
        <taxon>Bacteria</taxon>
        <taxon>Bacillati</taxon>
        <taxon>Actinomycetota</taxon>
        <taxon>Actinomycetes</taxon>
        <taxon>Streptosporangiales</taxon>
        <taxon>Nocardiopsidaceae</taxon>
        <taxon>Nocardiopsis</taxon>
    </lineage>
</organism>
<dbReference type="InterPro" id="IPR013216">
    <property type="entry name" value="Methyltransf_11"/>
</dbReference>